<proteinExistence type="predicted"/>
<dbReference type="InterPro" id="IPR027417">
    <property type="entry name" value="P-loop_NTPase"/>
</dbReference>
<dbReference type="OrthoDB" id="9781481at2"/>
<keyword evidence="3" id="KW-1185">Reference proteome</keyword>
<dbReference type="GO" id="GO:0016887">
    <property type="term" value="F:ATP hydrolysis activity"/>
    <property type="evidence" value="ECO:0007669"/>
    <property type="project" value="InterPro"/>
</dbReference>
<dbReference type="REBASE" id="33137">
    <property type="entry name" value="Cly7489McrBCP"/>
</dbReference>
<dbReference type="HOGENOM" id="CLU_008747_4_1_10"/>
<dbReference type="PANTHER" id="PTHR37291:SF1">
    <property type="entry name" value="TYPE IV METHYL-DIRECTED RESTRICTION ENZYME ECOKMCRB SUBUNIT"/>
    <property type="match status" value="1"/>
</dbReference>
<gene>
    <name evidence="2" type="ordered locus">Celly_3052</name>
</gene>
<dbReference type="PANTHER" id="PTHR37291">
    <property type="entry name" value="5-METHYLCYTOSINE-SPECIFIC RESTRICTION ENZYME B"/>
    <property type="match status" value="1"/>
</dbReference>
<dbReference type="eggNOG" id="COG1401">
    <property type="taxonomic scope" value="Bacteria"/>
</dbReference>
<reference evidence="2 3" key="1">
    <citation type="journal article" date="2011" name="Stand. Genomic Sci.">
        <title>Complete genome sequence of Cellulophaga lytica type strain (LIM- 21).</title>
        <authorList>
            <person name="Pati A."/>
            <person name="Abt B."/>
            <person name="Teshima H."/>
            <person name="Nolan M."/>
            <person name="Lapidus A."/>
            <person name="Lucas S."/>
            <person name="Hammon N."/>
            <person name="Deshpande S."/>
            <person name="Cheng J.F."/>
            <person name="Tapia R."/>
            <person name="Han C."/>
            <person name="Goodwin L."/>
            <person name="Pitluck S."/>
            <person name="Liolios K."/>
            <person name="Pagani I."/>
            <person name="Mavromatis K."/>
            <person name="Ovchinikova G."/>
            <person name="Chen A."/>
            <person name="Palaniappan K."/>
            <person name="Land M."/>
            <person name="Hauser L."/>
            <person name="Jeffries C.D."/>
            <person name="Detter J.C."/>
            <person name="Brambilla E.M."/>
            <person name="Kannan K.P."/>
            <person name="Rohde M."/>
            <person name="Spring S."/>
            <person name="Goker M."/>
            <person name="Woyke T."/>
            <person name="Bristow J."/>
            <person name="Eisen J.A."/>
            <person name="Markowitz V."/>
            <person name="Hugenholtz P."/>
            <person name="Kyrpides N.C."/>
            <person name="Klenk H.P."/>
            <person name="Ivanova N."/>
        </authorList>
    </citation>
    <scope>NUCLEOTIDE SEQUENCE [LARGE SCALE GENOMIC DNA]</scope>
    <source>
        <strain evidence="3">ATCC 23178 / DSM 7489 / JCM 8516 / NBRC 14961 / NCIMB 1423 / VKM B-1433 / Cy l20</strain>
    </source>
</reference>
<dbReference type="InterPro" id="IPR052934">
    <property type="entry name" value="Methyl-DNA_Rec/Restrict_Enz"/>
</dbReference>
<organism evidence="2 3">
    <name type="scientific">Cellulophaga lytica (strain ATCC 23178 / DSM 7489 / JCM 8516 / NBRC 14961 / NCIMB 1423 / VKM B-1433 / Cy l20)</name>
    <dbReference type="NCBI Taxonomy" id="867900"/>
    <lineage>
        <taxon>Bacteria</taxon>
        <taxon>Pseudomonadati</taxon>
        <taxon>Bacteroidota</taxon>
        <taxon>Flavobacteriia</taxon>
        <taxon>Flavobacteriales</taxon>
        <taxon>Flavobacteriaceae</taxon>
        <taxon>Cellulophaga</taxon>
    </lineage>
</organism>
<evidence type="ECO:0000313" key="3">
    <source>
        <dbReference type="Proteomes" id="UP000007487"/>
    </source>
</evidence>
<dbReference type="RefSeq" id="WP_013622612.1">
    <property type="nucleotide sequence ID" value="NC_015167.1"/>
</dbReference>
<dbReference type="EMBL" id="CP002534">
    <property type="protein sequence ID" value="ADY30869.1"/>
    <property type="molecule type" value="Genomic_DNA"/>
</dbReference>
<evidence type="ECO:0000259" key="1">
    <source>
        <dbReference type="Pfam" id="PF07728"/>
    </source>
</evidence>
<evidence type="ECO:0000313" key="2">
    <source>
        <dbReference type="EMBL" id="ADY30869.1"/>
    </source>
</evidence>
<dbReference type="Proteomes" id="UP000007487">
    <property type="component" value="Chromosome"/>
</dbReference>
<sequence length="743" mass="86048">MINYKEYEKAVFEWLIQKHKKDSDFTFSLRKKGSKGAEEDYFIGREKSKYFGMTFWNIPTGGYPGSTGGCITLIFSYSKDTYSYRFEFVQSKNYNDLQNKSIIELLLKVKKSIESSIGFSYISPDENKKLILHTKQIKSSYTSLETMLVDVDKELNILIPAVNNAIAEIKLDNPEFKGYRFTTNEFNKMLNKLKKRLKTAPTKHSKTDQSTLIREKYSNWLKGNEKSNKVNSYLRAIEILNEILAKDIYLENDIESLTLLYKDLIKHQGNESGRYYYEKAPSYGNSGFYSASVKSFIDFLNEESIISTKSNKEFKPINQILYGPPGTGKTYFFKNELFEKYTSKQTSITKEQHFETVVGNCSWWQVIAIALLDLGKSKVTNIFEHKWVQKKASLSNSKTIRPTLWGQLQSHTVNECKHVNVSSRQQPLIFNKTEDSYWEILEEEVKELTPELYDFRDSVENYNPDPDKVVKHYNFVTFHQSFAYEDFIEGIKPILPENIEEAGDLGYRIEDGIFKDLCIKAKNDPSKRYAIFIDEVNRGNVSAIFGELITLIETDKRKGTKNEMSITLPYSKKEFSVPKNLDIYGTMNTADRSVEALDTALRRRFEFKEMMPNYNVIKSEEVDGIKLADVLKTINERIALLIDRDHTIGHSYFIGLDKKKKLANVFNNKIVPLLQEYFYGDYGKIGLVLGDGFVEEKKNKDLNFSSFKYEGKEDFITPTYHLKKVTSENIIEAVKNIFNTDNN</sequence>
<dbReference type="SUPFAM" id="SSF52540">
    <property type="entry name" value="P-loop containing nucleoside triphosphate hydrolases"/>
    <property type="match status" value="1"/>
</dbReference>
<dbReference type="KEGG" id="cly:Celly_3052"/>
<dbReference type="GO" id="GO:0005524">
    <property type="term" value="F:ATP binding"/>
    <property type="evidence" value="ECO:0007669"/>
    <property type="project" value="InterPro"/>
</dbReference>
<dbReference type="AlphaFoldDB" id="F0RDC7"/>
<protein>
    <submittedName>
        <fullName evidence="2">ATPase associated with various cellular activities AAA_5</fullName>
    </submittedName>
</protein>
<name>F0RDC7_CELLC</name>
<dbReference type="STRING" id="867900.Celly_3052"/>
<feature type="domain" description="ATPase dynein-related AAA" evidence="1">
    <location>
        <begin position="473"/>
        <end position="605"/>
    </location>
</feature>
<dbReference type="Gene3D" id="3.40.50.300">
    <property type="entry name" value="P-loop containing nucleotide triphosphate hydrolases"/>
    <property type="match status" value="1"/>
</dbReference>
<dbReference type="InterPro" id="IPR011704">
    <property type="entry name" value="ATPase_dyneun-rel_AAA"/>
</dbReference>
<accession>F0RDC7</accession>
<dbReference type="Pfam" id="PF07728">
    <property type="entry name" value="AAA_5"/>
    <property type="match status" value="1"/>
</dbReference>